<evidence type="ECO:0000313" key="3">
    <source>
        <dbReference type="Proteomes" id="UP000467164"/>
    </source>
</evidence>
<keyword evidence="3" id="KW-1185">Reference proteome</keyword>
<reference evidence="2 3" key="1">
    <citation type="journal article" date="2019" name="Emerg. Microbes Infect.">
        <title>Comprehensive subspecies identification of 175 nontuberculous mycobacteria species based on 7547 genomic profiles.</title>
        <authorList>
            <person name="Matsumoto Y."/>
            <person name="Kinjo T."/>
            <person name="Motooka D."/>
            <person name="Nabeya D."/>
            <person name="Jung N."/>
            <person name="Uechi K."/>
            <person name="Horii T."/>
            <person name="Iida T."/>
            <person name="Fujita J."/>
            <person name="Nakamura S."/>
        </authorList>
    </citation>
    <scope>NUCLEOTIDE SEQUENCE [LARGE SCALE GENOMIC DNA]</scope>
    <source>
        <strain evidence="2 3">JCM 12657</strain>
    </source>
</reference>
<protein>
    <submittedName>
        <fullName evidence="2">Uncharacterized protein</fullName>
    </submittedName>
</protein>
<dbReference type="EMBL" id="AP022572">
    <property type="protein sequence ID" value="BBX57915.1"/>
    <property type="molecule type" value="Genomic_DNA"/>
</dbReference>
<evidence type="ECO:0000256" key="1">
    <source>
        <dbReference type="SAM" id="MobiDB-lite"/>
    </source>
</evidence>
<dbReference type="KEGG" id="msho:MSHO_32600"/>
<accession>A0A7I7LDQ7</accession>
<name>A0A7I7LDQ7_9MYCO</name>
<sequence>MKHESQPLGRGQRVQHDKKRQAHRIGQHRVVFGVERCDAIHDRIRQLTDQLFSAPAATIPH</sequence>
<organism evidence="2 3">
    <name type="scientific">Mycobacterium shottsii</name>
    <dbReference type="NCBI Taxonomy" id="133549"/>
    <lineage>
        <taxon>Bacteria</taxon>
        <taxon>Bacillati</taxon>
        <taxon>Actinomycetota</taxon>
        <taxon>Actinomycetes</taxon>
        <taxon>Mycobacteriales</taxon>
        <taxon>Mycobacteriaceae</taxon>
        <taxon>Mycobacterium</taxon>
        <taxon>Mycobacterium ulcerans group</taxon>
    </lineage>
</organism>
<proteinExistence type="predicted"/>
<dbReference type="Proteomes" id="UP000467164">
    <property type="component" value="Chromosome"/>
</dbReference>
<dbReference type="AlphaFoldDB" id="A0A7I7LDQ7"/>
<feature type="region of interest" description="Disordered" evidence="1">
    <location>
        <begin position="1"/>
        <end position="26"/>
    </location>
</feature>
<feature type="compositionally biased region" description="Basic residues" evidence="1">
    <location>
        <begin position="16"/>
        <end position="26"/>
    </location>
</feature>
<evidence type="ECO:0000313" key="2">
    <source>
        <dbReference type="EMBL" id="BBX57915.1"/>
    </source>
</evidence>
<gene>
    <name evidence="2" type="ORF">MSHO_32600</name>
</gene>